<dbReference type="GO" id="GO:0005975">
    <property type="term" value="P:carbohydrate metabolic process"/>
    <property type="evidence" value="ECO:0007669"/>
    <property type="project" value="UniProtKB-ARBA"/>
</dbReference>
<dbReference type="PANTHER" id="PTHR22625">
    <property type="entry name" value="PLEXIN"/>
    <property type="match status" value="1"/>
</dbReference>
<sequence>MLVASVATLGLGTPARAAPGDASARGVVVDLSAAVLGTPVITAEQTIGTATAPAAGGTDTDNQVVSLPGALGATASGTVEVTATRAAASSSASAIVTNFNLAVLGVDALDATEATATATCPQIGPTSADTTLVGLELFGAAVASPEPNGPAVVASAPVVVPGMVDASLNVSLTRTETTTAAGATAVAVRATLGLSGTVLGAPTTIAVGTVIVAEATCERPPAAPTAETITPDEGSQAGGQTVTITGTGFISGGTAVTFDGAPATNVTVNAGGTSLTAVTPSGAIGPASVVVGTVNGTAPPLGYTYLADGSAAVVTGLAPASGPTVGGTTVTITGTGFTGVLAVDFNGLPSTDFTVNPAGTTITVVSPPNPAGPALVELVFPAGRVTAPEFTYVAPTIASIVPNSGPNAGGTTVTITGTGFSGATGVTFGDAPGTDVVVDPSGTSLTVVTPPGPVGPVDVLVLLPGANAEALAGFTYVAATPTAAVITPDEGPQSGGQTVTITGTGFIPGGTTVTFDGAPATDVTVNPGGTSLTAVTPPGAIGPAVVVVATGGGSSTPLDYTYLADGSAAAVTGLTPTTGPTSGGTPVTITGSGFTGVTGVTFGGRPGTGFTVNPAGTTITVLTPPNAAGTADVRLVFPAGAVVAPRFSYQTAPPVIGTLTPDQGPTGGGTTVTVGGFGFVPGGTVVTICGRTISASEVTVASDGRSLTFRAPACAAGATTVVVSTAGGASNGLTFRYVPRHLPVTGDTVAGPLTVGAMLFLVGSFLLLLTWRRRRAGRIG</sequence>
<dbReference type="InterPro" id="IPR014756">
    <property type="entry name" value="Ig_E-set"/>
</dbReference>
<feature type="domain" description="IPT/TIG" evidence="2">
    <location>
        <begin position="568"/>
        <end position="650"/>
    </location>
</feature>
<dbReference type="CDD" id="cd00102">
    <property type="entry name" value="IPT"/>
    <property type="match status" value="2"/>
</dbReference>
<dbReference type="Gene3D" id="2.60.40.10">
    <property type="entry name" value="Immunoglobulins"/>
    <property type="match status" value="6"/>
</dbReference>
<feature type="domain" description="IPT/TIG" evidence="2">
    <location>
        <begin position="223"/>
        <end position="306"/>
    </location>
</feature>
<dbReference type="SUPFAM" id="SSF81296">
    <property type="entry name" value="E set domains"/>
    <property type="match status" value="6"/>
</dbReference>
<dbReference type="PANTHER" id="PTHR22625:SF70">
    <property type="entry name" value="PLEXIN A, ISOFORM A"/>
    <property type="match status" value="1"/>
</dbReference>
<keyword evidence="1" id="KW-0812">Transmembrane</keyword>
<gene>
    <name evidence="3" type="ORF">SAMN05443287_11556</name>
</gene>
<dbReference type="EMBL" id="FNYV01000015">
    <property type="protein sequence ID" value="SEK02942.1"/>
    <property type="molecule type" value="Genomic_DNA"/>
</dbReference>
<accession>A0A1H7DTD8</accession>
<evidence type="ECO:0000256" key="1">
    <source>
        <dbReference type="SAM" id="Phobius"/>
    </source>
</evidence>
<dbReference type="Pfam" id="PF01833">
    <property type="entry name" value="TIG"/>
    <property type="match status" value="6"/>
</dbReference>
<name>A0A1H7DTD8_9ACTN</name>
<dbReference type="SMART" id="SM00429">
    <property type="entry name" value="IPT"/>
    <property type="match status" value="6"/>
</dbReference>
<keyword evidence="1" id="KW-0472">Membrane</keyword>
<dbReference type="STRING" id="1144548.SAMN05443287_11556"/>
<dbReference type="InterPro" id="IPR031148">
    <property type="entry name" value="Plexin"/>
</dbReference>
<feature type="domain" description="IPT/TIG" evidence="2">
    <location>
        <begin position="311"/>
        <end position="393"/>
    </location>
</feature>
<proteinExistence type="predicted"/>
<evidence type="ECO:0000259" key="2">
    <source>
        <dbReference type="SMART" id="SM00429"/>
    </source>
</evidence>
<feature type="domain" description="IPT/TIG" evidence="2">
    <location>
        <begin position="394"/>
        <end position="477"/>
    </location>
</feature>
<organism evidence="3 4">
    <name type="scientific">Micromonospora phaseoli</name>
    <dbReference type="NCBI Taxonomy" id="1144548"/>
    <lineage>
        <taxon>Bacteria</taxon>
        <taxon>Bacillati</taxon>
        <taxon>Actinomycetota</taxon>
        <taxon>Actinomycetes</taxon>
        <taxon>Micromonosporales</taxon>
        <taxon>Micromonosporaceae</taxon>
        <taxon>Micromonospora</taxon>
    </lineage>
</organism>
<dbReference type="GO" id="GO:0017154">
    <property type="term" value="F:semaphorin receptor activity"/>
    <property type="evidence" value="ECO:0007669"/>
    <property type="project" value="InterPro"/>
</dbReference>
<dbReference type="InterPro" id="IPR002909">
    <property type="entry name" value="IPT_dom"/>
</dbReference>
<dbReference type="AlphaFoldDB" id="A0A1H7DTD8"/>
<keyword evidence="4" id="KW-1185">Reference proteome</keyword>
<feature type="transmembrane region" description="Helical" evidence="1">
    <location>
        <begin position="749"/>
        <end position="771"/>
    </location>
</feature>
<reference evidence="4" key="1">
    <citation type="submission" date="2016-10" db="EMBL/GenBank/DDBJ databases">
        <authorList>
            <person name="Varghese N."/>
            <person name="Submissions S."/>
        </authorList>
    </citation>
    <scope>NUCLEOTIDE SEQUENCE [LARGE SCALE GENOMIC DNA]</scope>
    <source>
        <strain evidence="4">CGMCC 4.7038</strain>
    </source>
</reference>
<dbReference type="InterPro" id="IPR013783">
    <property type="entry name" value="Ig-like_fold"/>
</dbReference>
<feature type="domain" description="IPT/TIG" evidence="2">
    <location>
        <begin position="480"/>
        <end position="563"/>
    </location>
</feature>
<evidence type="ECO:0000313" key="3">
    <source>
        <dbReference type="EMBL" id="SEK02942.1"/>
    </source>
</evidence>
<dbReference type="Proteomes" id="UP000198707">
    <property type="component" value="Unassembled WGS sequence"/>
</dbReference>
<protein>
    <submittedName>
        <fullName evidence="3">IPT/TIG domain-containing protein</fullName>
    </submittedName>
</protein>
<keyword evidence="1" id="KW-1133">Transmembrane helix</keyword>
<feature type="domain" description="IPT/TIG" evidence="2">
    <location>
        <begin position="653"/>
        <end position="738"/>
    </location>
</feature>
<evidence type="ECO:0000313" key="4">
    <source>
        <dbReference type="Proteomes" id="UP000198707"/>
    </source>
</evidence>